<accession>A0ABR4GP62</accession>
<keyword evidence="4" id="KW-1185">Reference proteome</keyword>
<name>A0ABR4GP62_9EURO</name>
<dbReference type="SUPFAM" id="SSF81383">
    <property type="entry name" value="F-box domain"/>
    <property type="match status" value="1"/>
</dbReference>
<dbReference type="InterPro" id="IPR001810">
    <property type="entry name" value="F-box_dom"/>
</dbReference>
<dbReference type="EMBL" id="JBFTWV010000002">
    <property type="protein sequence ID" value="KAL2800855.1"/>
    <property type="molecule type" value="Genomic_DNA"/>
</dbReference>
<dbReference type="InterPro" id="IPR036047">
    <property type="entry name" value="F-box-like_dom_sf"/>
</dbReference>
<evidence type="ECO:0000313" key="4">
    <source>
        <dbReference type="Proteomes" id="UP001610563"/>
    </source>
</evidence>
<evidence type="ECO:0000256" key="1">
    <source>
        <dbReference type="SAM" id="MobiDB-lite"/>
    </source>
</evidence>
<feature type="region of interest" description="Disordered" evidence="1">
    <location>
        <begin position="494"/>
        <end position="529"/>
    </location>
</feature>
<feature type="compositionally biased region" description="Acidic residues" evidence="1">
    <location>
        <begin position="518"/>
        <end position="529"/>
    </location>
</feature>
<feature type="domain" description="F-box" evidence="2">
    <location>
        <begin position="5"/>
        <end position="40"/>
    </location>
</feature>
<comment type="caution">
    <text evidence="3">The sequence shown here is derived from an EMBL/GenBank/DDBJ whole genome shotgun (WGS) entry which is preliminary data.</text>
</comment>
<gene>
    <name evidence="3" type="ORF">BJX66DRAFT_101573</name>
</gene>
<organism evidence="3 4">
    <name type="scientific">Aspergillus keveii</name>
    <dbReference type="NCBI Taxonomy" id="714993"/>
    <lineage>
        <taxon>Eukaryota</taxon>
        <taxon>Fungi</taxon>
        <taxon>Dikarya</taxon>
        <taxon>Ascomycota</taxon>
        <taxon>Pezizomycotina</taxon>
        <taxon>Eurotiomycetes</taxon>
        <taxon>Eurotiomycetidae</taxon>
        <taxon>Eurotiales</taxon>
        <taxon>Aspergillaceae</taxon>
        <taxon>Aspergillus</taxon>
        <taxon>Aspergillus subgen. Nidulantes</taxon>
    </lineage>
</organism>
<dbReference type="CDD" id="cd09917">
    <property type="entry name" value="F-box_SF"/>
    <property type="match status" value="1"/>
</dbReference>
<dbReference type="Pfam" id="PF12937">
    <property type="entry name" value="F-box-like"/>
    <property type="match status" value="1"/>
</dbReference>
<sequence length="529" mass="59400">MATLPSLPLDIQHHILSYLLSPRDIASLSTQCKTLHRLCDMSTRHTYHSVKIEPSTDSLDTAFNLLMDILRRPVLGRYIRHIEVRAAPPRRVQYTEREPQREIGEGDMRLLRGAVKNAGLGELDLEGQVLNMLLQRMDYGTTYSGSFKMADKVFAPQALGALLVSVSPFLETMAMTPMATHDYTFPFSAPAPKVTYPLDYLLRSVNSNPTKQFPYLQNLRDVYIINNPDGHFEDERFYISMDLFTPISTICNLPSIESVRTDIVEEEENGLRMLQFQSSDITKIAMHHSSISSSYLVSLICSCKTLKDLAYSVGGRATNDGGYPIFNPKTVIRALLYHKSTLEILDLDVESYIYHFDPGVDEADAIEEFDTHEAVDDEGYGRNPPEGFRENKGALRDFSRLKRLSIGVGFLLYFAWGIDVTAADLGIEEGDAKHANTRVNLVTALPPNLEYLCIRGYKKGEVPARDAVIEELVEAVRAGRLKLEVVGVEEMIPNAENVDDPDGNPHLLWKPSGYDSEGYTDYEESGDEE</sequence>
<evidence type="ECO:0000313" key="3">
    <source>
        <dbReference type="EMBL" id="KAL2800855.1"/>
    </source>
</evidence>
<protein>
    <recommendedName>
        <fullName evidence="2">F-box domain-containing protein</fullName>
    </recommendedName>
</protein>
<dbReference type="Proteomes" id="UP001610563">
    <property type="component" value="Unassembled WGS sequence"/>
</dbReference>
<reference evidence="3 4" key="1">
    <citation type="submission" date="2024-07" db="EMBL/GenBank/DDBJ databases">
        <title>Section-level genome sequencing and comparative genomics of Aspergillus sections Usti and Cavernicolus.</title>
        <authorList>
            <consortium name="Lawrence Berkeley National Laboratory"/>
            <person name="Nybo J.L."/>
            <person name="Vesth T.C."/>
            <person name="Theobald S."/>
            <person name="Frisvad J.C."/>
            <person name="Larsen T.O."/>
            <person name="Kjaerboelling I."/>
            <person name="Rothschild-Mancinelli K."/>
            <person name="Lyhne E.K."/>
            <person name="Kogle M.E."/>
            <person name="Barry K."/>
            <person name="Clum A."/>
            <person name="Na H."/>
            <person name="Ledsgaard L."/>
            <person name="Lin J."/>
            <person name="Lipzen A."/>
            <person name="Kuo A."/>
            <person name="Riley R."/>
            <person name="Mondo S."/>
            <person name="Labutti K."/>
            <person name="Haridas S."/>
            <person name="Pangalinan J."/>
            <person name="Salamov A.A."/>
            <person name="Simmons B.A."/>
            <person name="Magnuson J.K."/>
            <person name="Chen J."/>
            <person name="Drula E."/>
            <person name="Henrissat B."/>
            <person name="Wiebenga A."/>
            <person name="Lubbers R.J."/>
            <person name="Gomes A.C."/>
            <person name="Makela M.R."/>
            <person name="Stajich J."/>
            <person name="Grigoriev I.V."/>
            <person name="Mortensen U.H."/>
            <person name="De Vries R.P."/>
            <person name="Baker S.E."/>
            <person name="Andersen M.R."/>
        </authorList>
    </citation>
    <scope>NUCLEOTIDE SEQUENCE [LARGE SCALE GENOMIC DNA]</scope>
    <source>
        <strain evidence="3 4">CBS 209.92</strain>
    </source>
</reference>
<evidence type="ECO:0000259" key="2">
    <source>
        <dbReference type="Pfam" id="PF12937"/>
    </source>
</evidence>
<proteinExistence type="predicted"/>